<keyword evidence="3" id="KW-0813">Transport</keyword>
<keyword evidence="11 19" id="KW-0067">ATP-binding</keyword>
<keyword evidence="7 19" id="KW-0812">Transmembrane</keyword>
<dbReference type="FunFam" id="3.40.1110.10:FF:000066">
    <property type="entry name" value="Cadmium-translocating P-type ATPase"/>
    <property type="match status" value="1"/>
</dbReference>
<dbReference type="SUPFAM" id="SSF81665">
    <property type="entry name" value="Calcium ATPase, transmembrane domain M"/>
    <property type="match status" value="1"/>
</dbReference>
<gene>
    <name evidence="22" type="primary">cadA</name>
    <name evidence="22" type="ORF">G5B47_22050</name>
</gene>
<dbReference type="Gene3D" id="2.70.150.10">
    <property type="entry name" value="Calcium-transporting ATPase, cytoplasmic transduction domain A"/>
    <property type="match status" value="1"/>
</dbReference>
<evidence type="ECO:0000313" key="22">
    <source>
        <dbReference type="EMBL" id="NGM85089.1"/>
    </source>
</evidence>
<feature type="region of interest" description="Disordered" evidence="20">
    <location>
        <begin position="82"/>
        <end position="133"/>
    </location>
</feature>
<feature type="transmembrane region" description="Helical" evidence="19">
    <location>
        <begin position="138"/>
        <end position="156"/>
    </location>
</feature>
<evidence type="ECO:0000256" key="17">
    <source>
        <dbReference type="ARBA" id="ARBA00047308"/>
    </source>
</evidence>
<dbReference type="AlphaFoldDB" id="A0A6M1PNE3"/>
<dbReference type="InterPro" id="IPR017969">
    <property type="entry name" value="Heavy-metal-associated_CS"/>
</dbReference>
<dbReference type="NCBIfam" id="TIGR01494">
    <property type="entry name" value="ATPase_P-type"/>
    <property type="match status" value="1"/>
</dbReference>
<sequence length="753" mass="79400">MSTIEPTVKRQWILEGLDCANCAMKIENKVSKMEGVASCSVNFATKTLTMETDGRFPDTGIAQVERTVISLEPHVRLLEKNAGGAAAVSRPHAHDAGARESERDPNHAAPYEQGHARSEGLAHGHSHSHGEGETRRTLLRLGIGAALAAAAYLIPAGGYSELGLFLLAYLAAGGNVVWQAARNIVRGQVFDENFLMALATIGAFAIGQYPEGVAVMLFYQVGELFQGLAVNRSRRSITALMDIRPETARLRIGDETKIVPPGQVKIGEIIVVQPGEKVPLDGTVIEGSAMMDTSALTGESVPRSAEPGSAVLSGFINKNGVVVVRVTQTFAESAVSKILELVQNASNNKAKTENFITRFARGYTPVVVITAALLAVVPPLLVPGATFSDWIYRALVFLVISCPCALVVSIPLGFFGGIGAASRSGILVKGSNYLEALNDVKTVVFDKTGTLTKGQFKVTGIYPAEGMTADELLRLAAYAESHSGHPIAESIVAAYGGSIAGNAVSDYREISGHGIRAAVEGRTVLAGNARLMEREGIAFRQPDGAGTIVHLAVDGQYAGSLVIADEIKEDAARALAALRQIGVRKTVMLTGDASAVAEDVGKRLGVGEIHAELLPQDKVERIERLESEKTGREKIAFVGDGINDTPVLARADVGIAMGGLGSDAAIEAADIVIMTDEPSKIAAAIGIARRTRTIVWQNIWFALGIKAVFLLLGAFGIATMWEAVFSDVGVTVLAVLNSMRALRAPASADGARG</sequence>
<dbReference type="InterPro" id="IPR051014">
    <property type="entry name" value="Cation_Transport_ATPase_IB"/>
</dbReference>
<dbReference type="PROSITE" id="PS01047">
    <property type="entry name" value="HMA_1"/>
    <property type="match status" value="1"/>
</dbReference>
<keyword evidence="23" id="KW-1185">Reference proteome</keyword>
<dbReference type="CDD" id="cd07548">
    <property type="entry name" value="P-type_ATPase-Cd_Zn_Co_like"/>
    <property type="match status" value="1"/>
</dbReference>
<evidence type="ECO:0000256" key="11">
    <source>
        <dbReference type="ARBA" id="ARBA00022840"/>
    </source>
</evidence>
<dbReference type="PANTHER" id="PTHR48085:SF5">
    <property type="entry name" value="CADMIUM_ZINC-TRANSPORTING ATPASE HMA4-RELATED"/>
    <property type="match status" value="1"/>
</dbReference>
<dbReference type="SUPFAM" id="SSF81653">
    <property type="entry name" value="Calcium ATPase, transduction domain A"/>
    <property type="match status" value="1"/>
</dbReference>
<evidence type="ECO:0000256" key="12">
    <source>
        <dbReference type="ARBA" id="ARBA00022842"/>
    </source>
</evidence>
<feature type="compositionally biased region" description="Basic and acidic residues" evidence="20">
    <location>
        <begin position="114"/>
        <end position="133"/>
    </location>
</feature>
<dbReference type="EMBL" id="JAAKGU010000013">
    <property type="protein sequence ID" value="NGM85089.1"/>
    <property type="molecule type" value="Genomic_DNA"/>
</dbReference>
<dbReference type="InterPro" id="IPR036412">
    <property type="entry name" value="HAD-like_sf"/>
</dbReference>
<comment type="catalytic activity">
    <reaction evidence="18">
        <text>Cd(2+)(in) + ATP + H2O = Cd(2+)(out) + ADP + phosphate + H(+)</text>
        <dbReference type="Rhea" id="RHEA:12132"/>
        <dbReference type="ChEBI" id="CHEBI:15377"/>
        <dbReference type="ChEBI" id="CHEBI:15378"/>
        <dbReference type="ChEBI" id="CHEBI:30616"/>
        <dbReference type="ChEBI" id="CHEBI:43474"/>
        <dbReference type="ChEBI" id="CHEBI:48775"/>
        <dbReference type="ChEBI" id="CHEBI:456216"/>
        <dbReference type="EC" id="7.2.2.21"/>
    </reaction>
</comment>
<keyword evidence="16 19" id="KW-0472">Membrane</keyword>
<keyword evidence="22" id="KW-0378">Hydrolase</keyword>
<comment type="caution">
    <text evidence="22">The sequence shown here is derived from an EMBL/GenBank/DDBJ whole genome shotgun (WGS) entry which is preliminary data.</text>
</comment>
<accession>A0A6M1PNE3</accession>
<evidence type="ECO:0000256" key="9">
    <source>
        <dbReference type="ARBA" id="ARBA00022741"/>
    </source>
</evidence>
<keyword evidence="9 19" id="KW-0547">Nucleotide-binding</keyword>
<dbReference type="Gene3D" id="3.40.50.1000">
    <property type="entry name" value="HAD superfamily/HAD-like"/>
    <property type="match status" value="1"/>
</dbReference>
<protein>
    <submittedName>
        <fullName evidence="22">Cadmium-translocating P-type ATPase</fullName>
        <ecNumber evidence="22">3.6.3.3</ecNumber>
    </submittedName>
</protein>
<dbReference type="PROSITE" id="PS50846">
    <property type="entry name" value="HMA_2"/>
    <property type="match status" value="1"/>
</dbReference>
<evidence type="ECO:0000256" key="18">
    <source>
        <dbReference type="ARBA" id="ARBA00049338"/>
    </source>
</evidence>
<dbReference type="InterPro" id="IPR059000">
    <property type="entry name" value="ATPase_P-type_domA"/>
</dbReference>
<dbReference type="RefSeq" id="WP_165102932.1">
    <property type="nucleotide sequence ID" value="NZ_JAAKGU010000013.1"/>
</dbReference>
<dbReference type="InterPro" id="IPR018303">
    <property type="entry name" value="ATPase_P-typ_P_site"/>
</dbReference>
<keyword evidence="4 19" id="KW-1003">Cell membrane</keyword>
<dbReference type="GO" id="GO:0005524">
    <property type="term" value="F:ATP binding"/>
    <property type="evidence" value="ECO:0007669"/>
    <property type="project" value="UniProtKB-UniRule"/>
</dbReference>
<evidence type="ECO:0000256" key="5">
    <source>
        <dbReference type="ARBA" id="ARBA00022539"/>
    </source>
</evidence>
<dbReference type="InterPro" id="IPR023299">
    <property type="entry name" value="ATPase_P-typ_cyto_dom_N"/>
</dbReference>
<dbReference type="InterPro" id="IPR006121">
    <property type="entry name" value="HMA_dom"/>
</dbReference>
<dbReference type="PROSITE" id="PS00154">
    <property type="entry name" value="ATPASE_E1_E2"/>
    <property type="match status" value="1"/>
</dbReference>
<feature type="transmembrane region" description="Helical" evidence="19">
    <location>
        <begin position="394"/>
        <end position="421"/>
    </location>
</feature>
<feature type="domain" description="HMA" evidence="21">
    <location>
        <begin position="8"/>
        <end position="76"/>
    </location>
</feature>
<evidence type="ECO:0000259" key="21">
    <source>
        <dbReference type="PROSITE" id="PS50846"/>
    </source>
</evidence>
<dbReference type="GO" id="GO:0016887">
    <property type="term" value="F:ATP hydrolysis activity"/>
    <property type="evidence" value="ECO:0007669"/>
    <property type="project" value="InterPro"/>
</dbReference>
<dbReference type="PANTHER" id="PTHR48085">
    <property type="entry name" value="CADMIUM/ZINC-TRANSPORTING ATPASE HMA2-RELATED"/>
    <property type="match status" value="1"/>
</dbReference>
<dbReference type="EC" id="3.6.3.3" evidence="22"/>
<evidence type="ECO:0000256" key="6">
    <source>
        <dbReference type="ARBA" id="ARBA00022553"/>
    </source>
</evidence>
<evidence type="ECO:0000256" key="8">
    <source>
        <dbReference type="ARBA" id="ARBA00022723"/>
    </source>
</evidence>
<evidence type="ECO:0000256" key="10">
    <source>
        <dbReference type="ARBA" id="ARBA00022833"/>
    </source>
</evidence>
<dbReference type="GO" id="GO:0005886">
    <property type="term" value="C:plasma membrane"/>
    <property type="evidence" value="ECO:0007669"/>
    <property type="project" value="UniProtKB-SubCell"/>
</dbReference>
<dbReference type="Proteomes" id="UP000480151">
    <property type="component" value="Unassembled WGS sequence"/>
</dbReference>
<dbReference type="NCBIfam" id="TIGR01525">
    <property type="entry name" value="ATPase-IB_hvy"/>
    <property type="match status" value="1"/>
</dbReference>
<evidence type="ECO:0000256" key="20">
    <source>
        <dbReference type="SAM" id="MobiDB-lite"/>
    </source>
</evidence>
<feature type="transmembrane region" description="Helical" evidence="19">
    <location>
        <begin position="363"/>
        <end position="382"/>
    </location>
</feature>
<keyword evidence="12" id="KW-0460">Magnesium</keyword>
<dbReference type="CDD" id="cd00371">
    <property type="entry name" value="HMA"/>
    <property type="match status" value="1"/>
</dbReference>
<keyword evidence="13" id="KW-1278">Translocase</keyword>
<dbReference type="InterPro" id="IPR027256">
    <property type="entry name" value="P-typ_ATPase_IB"/>
</dbReference>
<dbReference type="InterPro" id="IPR036163">
    <property type="entry name" value="HMA_dom_sf"/>
</dbReference>
<dbReference type="GO" id="GO:0008551">
    <property type="term" value="F:P-type cadmium transporter activity"/>
    <property type="evidence" value="ECO:0007669"/>
    <property type="project" value="UniProtKB-EC"/>
</dbReference>
<feature type="transmembrane region" description="Helical" evidence="19">
    <location>
        <begin position="699"/>
        <end position="718"/>
    </location>
</feature>
<name>A0A6M1PNE3_9BACL</name>
<evidence type="ECO:0000256" key="1">
    <source>
        <dbReference type="ARBA" id="ARBA00004651"/>
    </source>
</evidence>
<evidence type="ECO:0000256" key="3">
    <source>
        <dbReference type="ARBA" id="ARBA00022448"/>
    </source>
</evidence>
<evidence type="ECO:0000256" key="19">
    <source>
        <dbReference type="RuleBase" id="RU362081"/>
    </source>
</evidence>
<dbReference type="InterPro" id="IPR008250">
    <property type="entry name" value="ATPase_P-typ_transduc_dom_A_sf"/>
</dbReference>
<keyword evidence="14 19" id="KW-1133">Transmembrane helix</keyword>
<reference evidence="22 23" key="1">
    <citation type="submission" date="2020-02" db="EMBL/GenBank/DDBJ databases">
        <authorList>
            <person name="Gao J."/>
            <person name="Sun J."/>
        </authorList>
    </citation>
    <scope>NUCLEOTIDE SEQUENCE [LARGE SCALE GENOMIC DNA]</scope>
    <source>
        <strain evidence="22 23">7124</strain>
    </source>
</reference>
<evidence type="ECO:0000256" key="2">
    <source>
        <dbReference type="ARBA" id="ARBA00006024"/>
    </source>
</evidence>
<evidence type="ECO:0000313" key="23">
    <source>
        <dbReference type="Proteomes" id="UP000480151"/>
    </source>
</evidence>
<dbReference type="Gene3D" id="3.30.70.100">
    <property type="match status" value="1"/>
</dbReference>
<keyword evidence="15" id="KW-0406">Ion transport</keyword>
<evidence type="ECO:0000256" key="4">
    <source>
        <dbReference type="ARBA" id="ARBA00022475"/>
    </source>
</evidence>
<keyword evidence="8 19" id="KW-0479">Metal-binding</keyword>
<dbReference type="Pfam" id="PF00702">
    <property type="entry name" value="Hydrolase"/>
    <property type="match status" value="1"/>
</dbReference>
<keyword evidence="5" id="KW-0104">Cadmium</keyword>
<dbReference type="Pfam" id="PF00122">
    <property type="entry name" value="E1-E2_ATPase"/>
    <property type="match status" value="1"/>
</dbReference>
<evidence type="ECO:0000256" key="16">
    <source>
        <dbReference type="ARBA" id="ARBA00023136"/>
    </source>
</evidence>
<comment type="similarity">
    <text evidence="2 19">Belongs to the cation transport ATPase (P-type) (TC 3.A.3) family. Type IB subfamily.</text>
</comment>
<dbReference type="PRINTS" id="PR00119">
    <property type="entry name" value="CATATPASE"/>
</dbReference>
<keyword evidence="10" id="KW-0862">Zinc</keyword>
<dbReference type="NCBIfam" id="TIGR01512">
    <property type="entry name" value="ATPase-IB2_Cd"/>
    <property type="match status" value="1"/>
</dbReference>
<organism evidence="22 23">
    <name type="scientific">Paenibacillus apii</name>
    <dbReference type="NCBI Taxonomy" id="1850370"/>
    <lineage>
        <taxon>Bacteria</taxon>
        <taxon>Bacillati</taxon>
        <taxon>Bacillota</taxon>
        <taxon>Bacilli</taxon>
        <taxon>Bacillales</taxon>
        <taxon>Paenibacillaceae</taxon>
        <taxon>Paenibacillus</taxon>
    </lineage>
</organism>
<comment type="subcellular location">
    <subcellularLocation>
        <location evidence="1">Cell membrane</location>
        <topology evidence="1">Multi-pass membrane protein</topology>
    </subcellularLocation>
</comment>
<keyword evidence="6" id="KW-0597">Phosphoprotein</keyword>
<dbReference type="GO" id="GO:0016463">
    <property type="term" value="F:P-type zinc transporter activity"/>
    <property type="evidence" value="ECO:0007669"/>
    <property type="project" value="UniProtKB-EC"/>
</dbReference>
<evidence type="ECO:0000256" key="7">
    <source>
        <dbReference type="ARBA" id="ARBA00022692"/>
    </source>
</evidence>
<dbReference type="InterPro" id="IPR001757">
    <property type="entry name" value="P_typ_ATPase"/>
</dbReference>
<evidence type="ECO:0000256" key="14">
    <source>
        <dbReference type="ARBA" id="ARBA00022989"/>
    </source>
</evidence>
<dbReference type="SUPFAM" id="SSF56784">
    <property type="entry name" value="HAD-like"/>
    <property type="match status" value="1"/>
</dbReference>
<evidence type="ECO:0000256" key="15">
    <source>
        <dbReference type="ARBA" id="ARBA00023065"/>
    </source>
</evidence>
<dbReference type="SUPFAM" id="SSF55008">
    <property type="entry name" value="HMA, heavy metal-associated domain"/>
    <property type="match status" value="1"/>
</dbReference>
<dbReference type="GO" id="GO:0046872">
    <property type="term" value="F:metal ion binding"/>
    <property type="evidence" value="ECO:0007669"/>
    <property type="project" value="UniProtKB-KW"/>
</dbReference>
<dbReference type="InterPro" id="IPR023214">
    <property type="entry name" value="HAD_sf"/>
</dbReference>
<dbReference type="InterPro" id="IPR023298">
    <property type="entry name" value="ATPase_P-typ_TM_dom_sf"/>
</dbReference>
<dbReference type="Gene3D" id="3.40.1110.10">
    <property type="entry name" value="Calcium-transporting ATPase, cytoplasmic domain N"/>
    <property type="match status" value="1"/>
</dbReference>
<dbReference type="PRINTS" id="PR00941">
    <property type="entry name" value="CDATPASE"/>
</dbReference>
<dbReference type="FunFam" id="2.70.150.10:FF:000002">
    <property type="entry name" value="Copper-transporting ATPase 1, putative"/>
    <property type="match status" value="1"/>
</dbReference>
<proteinExistence type="inferred from homology"/>
<dbReference type="Pfam" id="PF00403">
    <property type="entry name" value="HMA"/>
    <property type="match status" value="1"/>
</dbReference>
<comment type="catalytic activity">
    <reaction evidence="17">
        <text>Zn(2+)(in) + ATP + H2O = Zn(2+)(out) + ADP + phosphate + H(+)</text>
        <dbReference type="Rhea" id="RHEA:20621"/>
        <dbReference type="ChEBI" id="CHEBI:15377"/>
        <dbReference type="ChEBI" id="CHEBI:15378"/>
        <dbReference type="ChEBI" id="CHEBI:29105"/>
        <dbReference type="ChEBI" id="CHEBI:30616"/>
        <dbReference type="ChEBI" id="CHEBI:43474"/>
        <dbReference type="ChEBI" id="CHEBI:456216"/>
        <dbReference type="EC" id="7.2.2.12"/>
    </reaction>
</comment>
<evidence type="ECO:0000256" key="13">
    <source>
        <dbReference type="ARBA" id="ARBA00022967"/>
    </source>
</evidence>
<feature type="compositionally biased region" description="Basic and acidic residues" evidence="20">
    <location>
        <begin position="92"/>
        <end position="106"/>
    </location>
</feature>